<dbReference type="Gene3D" id="3.10.180.10">
    <property type="entry name" value="2,3-Dihydroxybiphenyl 1,2-Dioxygenase, domain 1"/>
    <property type="match status" value="1"/>
</dbReference>
<evidence type="ECO:0000259" key="1">
    <source>
        <dbReference type="PROSITE" id="PS51819"/>
    </source>
</evidence>
<keyword evidence="3" id="KW-1185">Reference proteome</keyword>
<evidence type="ECO:0000313" key="3">
    <source>
        <dbReference type="Proteomes" id="UP001139347"/>
    </source>
</evidence>
<sequence>MDNNKAGTMFGAIVVTVNQAEEVRDFYKQVIGWDHIEMNKGDYTDYRMTTSDGQPVAGVHHQAGIFANVPSVWISTFFVSDLRASLETCKKLGGKVLMEPMNFEKNSGAVIEYPVGAICGLCQM</sequence>
<dbReference type="RefSeq" id="WP_244728453.1">
    <property type="nucleotide sequence ID" value="NZ_JALIRP010000009.1"/>
</dbReference>
<dbReference type="PROSITE" id="PS51819">
    <property type="entry name" value="VOC"/>
    <property type="match status" value="1"/>
</dbReference>
<dbReference type="AlphaFoldDB" id="A0A9X1WXZ9"/>
<dbReference type="InterPro" id="IPR037523">
    <property type="entry name" value="VOC_core"/>
</dbReference>
<organism evidence="2 3">
    <name type="scientific">Paenibacillus mangrovi</name>
    <dbReference type="NCBI Taxonomy" id="2931978"/>
    <lineage>
        <taxon>Bacteria</taxon>
        <taxon>Bacillati</taxon>
        <taxon>Bacillota</taxon>
        <taxon>Bacilli</taxon>
        <taxon>Bacillales</taxon>
        <taxon>Paenibacillaceae</taxon>
        <taxon>Paenibacillus</taxon>
    </lineage>
</organism>
<gene>
    <name evidence="2" type="ORF">MUG84_20765</name>
</gene>
<dbReference type="Proteomes" id="UP001139347">
    <property type="component" value="Unassembled WGS sequence"/>
</dbReference>
<dbReference type="InterPro" id="IPR004360">
    <property type="entry name" value="Glyas_Fos-R_dOase_dom"/>
</dbReference>
<reference evidence="2" key="1">
    <citation type="submission" date="2022-04" db="EMBL/GenBank/DDBJ databases">
        <title>Paenibacillus mangrovi sp. nov., a novel endophytic bacterium isolated from bark of Kandelia candel.</title>
        <authorList>
            <person name="Tuo L."/>
        </authorList>
    </citation>
    <scope>NUCLEOTIDE SEQUENCE</scope>
    <source>
        <strain evidence="2">KQZ6P-2</strain>
    </source>
</reference>
<dbReference type="EMBL" id="JALIRP010000009">
    <property type="protein sequence ID" value="MCJ8014149.1"/>
    <property type="molecule type" value="Genomic_DNA"/>
</dbReference>
<comment type="caution">
    <text evidence="2">The sequence shown here is derived from an EMBL/GenBank/DDBJ whole genome shotgun (WGS) entry which is preliminary data.</text>
</comment>
<name>A0A9X1WXZ9_9BACL</name>
<evidence type="ECO:0000313" key="2">
    <source>
        <dbReference type="EMBL" id="MCJ8014149.1"/>
    </source>
</evidence>
<dbReference type="InterPro" id="IPR029068">
    <property type="entry name" value="Glyas_Bleomycin-R_OHBP_Dase"/>
</dbReference>
<accession>A0A9X1WXZ9</accession>
<feature type="domain" description="VOC" evidence="1">
    <location>
        <begin position="9"/>
        <end position="124"/>
    </location>
</feature>
<dbReference type="SUPFAM" id="SSF54593">
    <property type="entry name" value="Glyoxalase/Bleomycin resistance protein/Dihydroxybiphenyl dioxygenase"/>
    <property type="match status" value="1"/>
</dbReference>
<proteinExistence type="predicted"/>
<protein>
    <submittedName>
        <fullName evidence="2">VOC family protein</fullName>
    </submittedName>
</protein>
<dbReference type="Pfam" id="PF00903">
    <property type="entry name" value="Glyoxalase"/>
    <property type="match status" value="1"/>
</dbReference>